<protein>
    <submittedName>
        <fullName evidence="2">General stress protein 26</fullName>
    </submittedName>
</protein>
<reference evidence="2 3" key="1">
    <citation type="submission" date="2018-03" db="EMBL/GenBank/DDBJ databases">
        <title>Genomic Encyclopedia of Type Strains, Phase III (KMG-III): the genomes of soil and plant-associated and newly described type strains.</title>
        <authorList>
            <person name="Whitman W."/>
        </authorList>
    </citation>
    <scope>NUCLEOTIDE SEQUENCE [LARGE SCALE GENOMIC DNA]</scope>
    <source>
        <strain evidence="2 3">CGMCC 1.9313</strain>
    </source>
</reference>
<feature type="domain" description="General stress protein FMN-binding split barrel" evidence="1">
    <location>
        <begin position="21"/>
        <end position="166"/>
    </location>
</feature>
<dbReference type="Proteomes" id="UP000238034">
    <property type="component" value="Unassembled WGS sequence"/>
</dbReference>
<keyword evidence="3" id="KW-1185">Reference proteome</keyword>
<dbReference type="PANTHER" id="PTHR34818:SF1">
    <property type="entry name" value="PROTEIN BLI-3"/>
    <property type="match status" value="1"/>
</dbReference>
<sequence>MTQLTGNTVKEQLDEIEYIKKARELSSKIADIKIAMLTTIEPDGGIDSRPMYTFKVEDDGLIWMFARKSSRKTTEIELNPKVVLNYSDPANDLYVTVKGTASITSDPLKIDELWNDRYKTWFPYGKEDPELCLLRVQPEKAEYWDTPDLLLAQIVSLVKNTIQGKANEEGEHKEIDF</sequence>
<dbReference type="SUPFAM" id="SSF50475">
    <property type="entry name" value="FMN-binding split barrel"/>
    <property type="match status" value="1"/>
</dbReference>
<comment type="caution">
    <text evidence="2">The sequence shown here is derived from an EMBL/GenBank/DDBJ whole genome shotgun (WGS) entry which is preliminary data.</text>
</comment>
<dbReference type="EMBL" id="PVTH01000004">
    <property type="protein sequence ID" value="PRY53095.1"/>
    <property type="molecule type" value="Genomic_DNA"/>
</dbReference>
<dbReference type="PANTHER" id="PTHR34818">
    <property type="entry name" value="PROTEIN BLI-3"/>
    <property type="match status" value="1"/>
</dbReference>
<gene>
    <name evidence="2" type="ORF">B0I27_104103</name>
</gene>
<dbReference type="AlphaFoldDB" id="A0A2T0U589"/>
<name>A0A2T0U589_9SPHI</name>
<evidence type="ECO:0000259" key="1">
    <source>
        <dbReference type="Pfam" id="PF16242"/>
    </source>
</evidence>
<dbReference type="Gene3D" id="2.30.110.10">
    <property type="entry name" value="Electron Transport, Fmn-binding Protein, Chain A"/>
    <property type="match status" value="1"/>
</dbReference>
<accession>A0A2T0U589</accession>
<dbReference type="InterPro" id="IPR052917">
    <property type="entry name" value="Stress-Dev_Protein"/>
</dbReference>
<dbReference type="InterPro" id="IPR038725">
    <property type="entry name" value="YdaG_split_barrel_FMN-bd"/>
</dbReference>
<dbReference type="InterPro" id="IPR012349">
    <property type="entry name" value="Split_barrel_FMN-bd"/>
</dbReference>
<dbReference type="RefSeq" id="WP_106292678.1">
    <property type="nucleotide sequence ID" value="NZ_PVTH01000004.1"/>
</dbReference>
<dbReference type="Pfam" id="PF16242">
    <property type="entry name" value="Pyrid_ox_like"/>
    <property type="match status" value="1"/>
</dbReference>
<proteinExistence type="predicted"/>
<organism evidence="2 3">
    <name type="scientific">Arcticibacter pallidicorallinus</name>
    <dbReference type="NCBI Taxonomy" id="1259464"/>
    <lineage>
        <taxon>Bacteria</taxon>
        <taxon>Pseudomonadati</taxon>
        <taxon>Bacteroidota</taxon>
        <taxon>Sphingobacteriia</taxon>
        <taxon>Sphingobacteriales</taxon>
        <taxon>Sphingobacteriaceae</taxon>
        <taxon>Arcticibacter</taxon>
    </lineage>
</organism>
<evidence type="ECO:0000313" key="2">
    <source>
        <dbReference type="EMBL" id="PRY53095.1"/>
    </source>
</evidence>
<dbReference type="OrthoDB" id="1432662at2"/>
<evidence type="ECO:0000313" key="3">
    <source>
        <dbReference type="Proteomes" id="UP000238034"/>
    </source>
</evidence>